<dbReference type="EMBL" id="CAJPIN010007238">
    <property type="protein sequence ID" value="CAG2058407.1"/>
    <property type="molecule type" value="Genomic_DNA"/>
</dbReference>
<comment type="caution">
    <text evidence="3">The sequence shown here is derived from an EMBL/GenBank/DDBJ whole genome shotgun (WGS) entry which is preliminary data.</text>
</comment>
<evidence type="ECO:0000313" key="3">
    <source>
        <dbReference type="EMBL" id="CAG2058407.1"/>
    </source>
</evidence>
<dbReference type="Gene3D" id="3.40.366.10">
    <property type="entry name" value="Malonyl-Coenzyme A Acyl Carrier Protein, domain 2"/>
    <property type="match status" value="1"/>
</dbReference>
<feature type="region of interest" description="Disordered" evidence="1">
    <location>
        <begin position="205"/>
        <end position="260"/>
    </location>
</feature>
<accession>A0ABN7NUT5</accession>
<proteinExistence type="predicted"/>
<evidence type="ECO:0000313" key="4">
    <source>
        <dbReference type="Proteomes" id="UP001153148"/>
    </source>
</evidence>
<dbReference type="InterPro" id="IPR014043">
    <property type="entry name" value="Acyl_transferase_dom"/>
</dbReference>
<dbReference type="Pfam" id="PF00698">
    <property type="entry name" value="Acyl_transf_1"/>
    <property type="match status" value="1"/>
</dbReference>
<feature type="compositionally biased region" description="Basic and acidic residues" evidence="1">
    <location>
        <begin position="209"/>
        <end position="224"/>
    </location>
</feature>
<keyword evidence="4" id="KW-1185">Reference proteome</keyword>
<dbReference type="InterPro" id="IPR001227">
    <property type="entry name" value="Ac_transferase_dom_sf"/>
</dbReference>
<reference evidence="3" key="1">
    <citation type="submission" date="2021-03" db="EMBL/GenBank/DDBJ databases">
        <authorList>
            <person name="Tran Van P."/>
        </authorList>
    </citation>
    <scope>NUCLEOTIDE SEQUENCE</scope>
</reference>
<feature type="compositionally biased region" description="Low complexity" evidence="1">
    <location>
        <begin position="245"/>
        <end position="257"/>
    </location>
</feature>
<sequence>QLESQPVDVEYVRLLHDLYSSDIINFSYRGYTLIGSHDTYRDIKLKRKYCNIKNIQPRDYDVPPSVCPSLATLKQYNGAIPSTYIMMLDLFQCFKLKVKGLYQPRYLLFGHFDGVKRPLWFIFSGMGSQWLEMGSKITEIPIIFESIQKSHNILKGKGIDLLHIITTTDKNIFNNILHSMVGITAIQPKLCSSITLVAPMTAHRSTIASREHTMPETEMADSRKKGTRGGSKSTHNPKDQPPPNRNYNSASNYRSPPHTISSLYPKLNHHLFPAPRIAIFKENKSHPNPNTSSKPIDLLVVLSMENNKDFVMSRDKP</sequence>
<gene>
    <name evidence="3" type="ORF">TPAB3V08_LOCUS5377</name>
</gene>
<feature type="non-terminal residue" evidence="3">
    <location>
        <position position="1"/>
    </location>
</feature>
<organism evidence="3 4">
    <name type="scientific">Timema podura</name>
    <name type="common">Walking stick</name>
    <dbReference type="NCBI Taxonomy" id="61482"/>
    <lineage>
        <taxon>Eukaryota</taxon>
        <taxon>Metazoa</taxon>
        <taxon>Ecdysozoa</taxon>
        <taxon>Arthropoda</taxon>
        <taxon>Hexapoda</taxon>
        <taxon>Insecta</taxon>
        <taxon>Pterygota</taxon>
        <taxon>Neoptera</taxon>
        <taxon>Polyneoptera</taxon>
        <taxon>Phasmatodea</taxon>
        <taxon>Timematodea</taxon>
        <taxon>Timematoidea</taxon>
        <taxon>Timematidae</taxon>
        <taxon>Timema</taxon>
    </lineage>
</organism>
<evidence type="ECO:0000256" key="1">
    <source>
        <dbReference type="SAM" id="MobiDB-lite"/>
    </source>
</evidence>
<dbReference type="Proteomes" id="UP001153148">
    <property type="component" value="Unassembled WGS sequence"/>
</dbReference>
<feature type="domain" description="Malonyl-CoA:ACP transacylase (MAT)" evidence="2">
    <location>
        <begin position="120"/>
        <end position="187"/>
    </location>
</feature>
<dbReference type="SUPFAM" id="SSF52151">
    <property type="entry name" value="FabD/lysophospholipase-like"/>
    <property type="match status" value="1"/>
</dbReference>
<dbReference type="Gene3D" id="3.30.70.3290">
    <property type="match status" value="1"/>
</dbReference>
<evidence type="ECO:0000259" key="2">
    <source>
        <dbReference type="Pfam" id="PF00698"/>
    </source>
</evidence>
<name>A0ABN7NUT5_TIMPD</name>
<protein>
    <recommendedName>
        <fullName evidence="2">Malonyl-CoA:ACP transacylase (MAT) domain-containing protein</fullName>
    </recommendedName>
</protein>
<dbReference type="InterPro" id="IPR016035">
    <property type="entry name" value="Acyl_Trfase/lysoPLipase"/>
</dbReference>